<reference evidence="1" key="1">
    <citation type="journal article" date="2015" name="BMC Evol. Biol.">
        <title>Chloroplast phylogenomic analysis of chlorophyte green algae identifies a novel lineage sister to the Sphaeropleales (Chlorophyceae).</title>
        <authorList>
            <person name="Lemieux C."/>
            <person name="Vincent A.T."/>
            <person name="Labarre A."/>
            <person name="Otis C."/>
            <person name="Turmel M."/>
        </authorList>
    </citation>
    <scope>NUCLEOTIDE SEQUENCE</scope>
</reference>
<keyword evidence="1" id="KW-0540">Nuclease</keyword>
<dbReference type="RefSeq" id="YP_009184810.1">
    <property type="nucleotide sequence ID" value="NC_028581.1"/>
</dbReference>
<geneLocation type="chloroplast" evidence="1"/>
<keyword evidence="1" id="KW-0255">Endonuclease</keyword>
<organism evidence="1">
    <name type="scientific">Jenufa perforata</name>
    <dbReference type="NCBI Taxonomy" id="993091"/>
    <lineage>
        <taxon>Eukaryota</taxon>
        <taxon>Viridiplantae</taxon>
        <taxon>Chlorophyta</taxon>
        <taxon>core chlorophytes</taxon>
        <taxon>Chlorophyceae</taxon>
        <taxon>Jenufa</taxon>
    </lineage>
</organism>
<evidence type="ECO:0000313" key="1">
    <source>
        <dbReference type="EMBL" id="ALO62928.1"/>
    </source>
</evidence>
<accession>A0A0S2LNG0</accession>
<keyword evidence="1" id="KW-0378">Hydrolase</keyword>
<dbReference type="GeneID" id="26378552"/>
<dbReference type="AlphaFoldDB" id="A0A0S2LNG0"/>
<sequence length="243" mass="28771">MKAKKKQENNSPDFLSTKFFHKEELINFLKKENNSYSNFILQWILNPSIVGTRKNYQIHHIQPLYANKLDEDWNKTLLLVKDHAEAHRLLYECYGNYFDLCAWSMIIGQTVDSLDLIRKQNQLNMKKNKIGFYDSELQRELALRPKKKRQPYSRNKYVLAALQRGFILKSNFTGLQVTIEANECSSIQEVISKWVLLDEMKKYLIEWVACEKKQNFYLVTGLTRMLTCNLTQKTKTRLFAIKD</sequence>
<keyword evidence="1" id="KW-0934">Plastid</keyword>
<proteinExistence type="predicted"/>
<dbReference type="GO" id="GO:0004519">
    <property type="term" value="F:endonuclease activity"/>
    <property type="evidence" value="ECO:0007669"/>
    <property type="project" value="UniProtKB-KW"/>
</dbReference>
<keyword evidence="1" id="KW-0150">Chloroplast</keyword>
<protein>
    <submittedName>
        <fullName evidence="1">Putative HNH homing endonuclease</fullName>
    </submittedName>
</protein>
<gene>
    <name evidence="1" type="primary">orf243</name>
</gene>
<name>A0A0S2LNG0_9CHLO</name>
<dbReference type="EMBL" id="KT625413">
    <property type="protein sequence ID" value="ALO62928.1"/>
    <property type="molecule type" value="Genomic_DNA"/>
</dbReference>